<dbReference type="Gramene" id="TraesLDM4D03G02455670.1">
    <property type="protein sequence ID" value="TraesLDM4D03G02455670.1.CDS1"/>
    <property type="gene ID" value="TraesLDM4D03G02455670"/>
</dbReference>
<feature type="region of interest" description="Disordered" evidence="1">
    <location>
        <begin position="117"/>
        <end position="148"/>
    </location>
</feature>
<protein>
    <submittedName>
        <fullName evidence="2">Uncharacterized protein</fullName>
    </submittedName>
</protein>
<proteinExistence type="predicted"/>
<dbReference type="OMA" id="DIICWAM"/>
<evidence type="ECO:0000313" key="2">
    <source>
        <dbReference type="EnsemblPlants" id="TraesCS4D02G123600.1.cds1"/>
    </source>
</evidence>
<organism evidence="2">
    <name type="scientific">Triticum aestivum</name>
    <name type="common">Wheat</name>
    <dbReference type="NCBI Taxonomy" id="4565"/>
    <lineage>
        <taxon>Eukaryota</taxon>
        <taxon>Viridiplantae</taxon>
        <taxon>Streptophyta</taxon>
        <taxon>Embryophyta</taxon>
        <taxon>Tracheophyta</taxon>
        <taxon>Spermatophyta</taxon>
        <taxon>Magnoliopsida</taxon>
        <taxon>Liliopsida</taxon>
        <taxon>Poales</taxon>
        <taxon>Poaceae</taxon>
        <taxon>BOP clade</taxon>
        <taxon>Pooideae</taxon>
        <taxon>Triticodae</taxon>
        <taxon>Triticeae</taxon>
        <taxon>Triticinae</taxon>
        <taxon>Triticum</taxon>
    </lineage>
</organism>
<dbReference type="Gramene" id="TraesSYM4D03G02480770.1">
    <property type="protein sequence ID" value="TraesSYM4D03G02480770.1.CDS1"/>
    <property type="gene ID" value="TraesSYM4D03G02480770"/>
</dbReference>
<dbReference type="EnsemblPlants" id="TraesCS4D02G123600.1">
    <property type="protein sequence ID" value="TraesCS4D02G123600.1.cds1"/>
    <property type="gene ID" value="TraesCS4D02G123600"/>
</dbReference>
<dbReference type="Gramene" id="TraesLAC4D03G02406670.1">
    <property type="protein sequence ID" value="TraesLAC4D03G02406670.1.CDS1"/>
    <property type="gene ID" value="TraesLAC4D03G02406670"/>
</dbReference>
<evidence type="ECO:0000256" key="1">
    <source>
        <dbReference type="SAM" id="MobiDB-lite"/>
    </source>
</evidence>
<dbReference type="Gramene" id="TraesJUL4D03G02472310.1">
    <property type="protein sequence ID" value="TraesJUL4D03G02472310.1.CDS1"/>
    <property type="gene ID" value="TraesJUL4D03G02472310"/>
</dbReference>
<dbReference type="Gramene" id="TraesARI4D03G02492020.1">
    <property type="protein sequence ID" value="TraesARI4D03G02492020.1.CDS1"/>
    <property type="gene ID" value="TraesARI4D03G02492020"/>
</dbReference>
<dbReference type="Gramene" id="TraesNOR4D03G02471060.1">
    <property type="protein sequence ID" value="TraesNOR4D03G02471060.1.CDS1"/>
    <property type="gene ID" value="TraesNOR4D03G02471060"/>
</dbReference>
<dbReference type="Gramene" id="TraesCLE_scaffold_127342_01G000200.1">
    <property type="protein sequence ID" value="TraesCLE_scaffold_127342_01G000200.1"/>
    <property type="gene ID" value="TraesCLE_scaffold_127342_01G000200"/>
</dbReference>
<dbReference type="Gramene" id="TraesROB_scaffold_096400_01G000200.1">
    <property type="protein sequence ID" value="TraesROB_scaffold_096400_01G000200.1"/>
    <property type="gene ID" value="TraesROB_scaffold_096400_01G000200"/>
</dbReference>
<reference evidence="2" key="1">
    <citation type="submission" date="2018-08" db="EMBL/GenBank/DDBJ databases">
        <authorList>
            <person name="Rossello M."/>
        </authorList>
    </citation>
    <scope>NUCLEOTIDE SEQUENCE [LARGE SCALE GENOMIC DNA]</scope>
    <source>
        <strain evidence="2">cv. Chinese Spring</strain>
    </source>
</reference>
<keyword evidence="3" id="KW-1185">Reference proteome</keyword>
<dbReference type="Gramene" id="TraesCS4D03G0246800.1">
    <property type="protein sequence ID" value="TraesCS4D03G0246800.1.CDS1"/>
    <property type="gene ID" value="TraesCS4D03G0246800"/>
</dbReference>
<sequence>MEVCSNFSSIKDMHKEADAVVKKATTEELKSLIPYPAKGAMSVDTLCWAMNQADSGDTGHMTRWAKYRAPHDQRVAMYWNSTLVALGVIGLEPEEEEEAMEMVVRALEPGHFTLTIDMDSGEDDETVVPPEDKNKATHHSNRLKGRQG</sequence>
<dbReference type="AlphaFoldDB" id="A0A3B6JGZ9"/>
<feature type="compositionally biased region" description="Basic residues" evidence="1">
    <location>
        <begin position="136"/>
        <end position="148"/>
    </location>
</feature>
<dbReference type="Gramene" id="TraesMAC4D03G02451690.1">
    <property type="protein sequence ID" value="TraesMAC4D03G02451690.1.CDS1"/>
    <property type="gene ID" value="TraesMAC4D03G02451690"/>
</dbReference>
<evidence type="ECO:0000313" key="3">
    <source>
        <dbReference type="Proteomes" id="UP000019116"/>
    </source>
</evidence>
<name>A0A3B6JGZ9_WHEAT</name>
<dbReference type="Gramene" id="TraesCAD_scaffold_095974_01G000200.1">
    <property type="protein sequence ID" value="TraesCAD_scaffold_095974_01G000200.1"/>
    <property type="gene ID" value="TraesCAD_scaffold_095974_01G000200"/>
</dbReference>
<dbReference type="Gramene" id="TraesWEE_scaffold_116439_01G000200.1">
    <property type="protein sequence ID" value="TraesWEE_scaffold_116439_01G000200.1"/>
    <property type="gene ID" value="TraesWEE_scaffold_116439_01G000200"/>
</dbReference>
<reference evidence="2" key="2">
    <citation type="submission" date="2018-10" db="UniProtKB">
        <authorList>
            <consortium name="EnsemblPlants"/>
        </authorList>
    </citation>
    <scope>IDENTIFICATION</scope>
</reference>
<accession>A0A3B6JGZ9</accession>
<dbReference type="Proteomes" id="UP000019116">
    <property type="component" value="Chromosome 4D"/>
</dbReference>
<dbReference type="Gramene" id="TraesCS4D02G123600.1">
    <property type="protein sequence ID" value="TraesCS4D02G123600.1.cds1"/>
    <property type="gene ID" value="TraesCS4D02G123600"/>
</dbReference>
<dbReference type="OrthoDB" id="10502622at2759"/>